<dbReference type="SMART" id="SM00729">
    <property type="entry name" value="Elp3"/>
    <property type="match status" value="1"/>
</dbReference>
<keyword evidence="3" id="KW-0808">Transferase</keyword>
<dbReference type="SFLD" id="SFLDG01082">
    <property type="entry name" value="B12-binding_domain_containing"/>
    <property type="match status" value="1"/>
</dbReference>
<keyword evidence="2" id="KW-0489">Methyltransferase</keyword>
<keyword evidence="6" id="KW-0408">Iron</keyword>
<name>A0A0W8F6Z4_9ZZZZ</name>
<evidence type="ECO:0000256" key="3">
    <source>
        <dbReference type="ARBA" id="ARBA00022679"/>
    </source>
</evidence>
<dbReference type="Gene3D" id="3.80.30.20">
    <property type="entry name" value="tm_1862 like domain"/>
    <property type="match status" value="1"/>
</dbReference>
<dbReference type="InterPro" id="IPR036724">
    <property type="entry name" value="Cobalamin-bd_sf"/>
</dbReference>
<dbReference type="InterPro" id="IPR023404">
    <property type="entry name" value="rSAM_horseshoe"/>
</dbReference>
<dbReference type="GO" id="GO:0051539">
    <property type="term" value="F:4 iron, 4 sulfur cluster binding"/>
    <property type="evidence" value="ECO:0007669"/>
    <property type="project" value="UniProtKB-KW"/>
</dbReference>
<dbReference type="SUPFAM" id="SSF102114">
    <property type="entry name" value="Radical SAM enzymes"/>
    <property type="match status" value="1"/>
</dbReference>
<feature type="domain" description="Radical SAM core" evidence="9">
    <location>
        <begin position="192"/>
        <end position="414"/>
    </location>
</feature>
<dbReference type="InterPro" id="IPR006638">
    <property type="entry name" value="Elp3/MiaA/NifB-like_rSAM"/>
</dbReference>
<evidence type="ECO:0000313" key="10">
    <source>
        <dbReference type="EMBL" id="KUG16625.1"/>
    </source>
</evidence>
<sequence>MRVLLINPPGWVGDRIPLGYDLVPSVPLGLGYLASTMESEGITAKIVDMDWGGFSKEELVDMISKFDPDIIGITSFTSNYANAVDIAKAAKSHNPNIKIVFGGVHATFIHRDVLHMIPEADIVVRYEGERAICEICDALESGRKLENVKGISFRHDNRIFSTPLRHRIEDLDSIPFPAFHLLEPSIEHYIGKGKEKGFPIITTRGCPFNCIFCSTAALHGRKYRARSANNVLDEMEFVRDKYKINVISFADDNFTMKRNRVIELCRGIKERNLDFEWGCSARVDLLSKDLLEVMNSSGCKNIFFGIESASQRVLDTVKKGFSIEKAKEMVKLTEKMGIKTHCSFILGLPNETVESIDEMIKFVEETMPSGRVLPNVLEILPGTELWDKESEYFGNTPSIPAADIIRVQLELFYKFFEISAKGRELLTIEPPDIEIIGGSTAFAEQERQEPS</sequence>
<dbReference type="InterPro" id="IPR058240">
    <property type="entry name" value="rSAM_sf"/>
</dbReference>
<feature type="domain" description="B12-binding" evidence="8">
    <location>
        <begin position="9"/>
        <end position="146"/>
    </location>
</feature>
<dbReference type="PANTHER" id="PTHR43409">
    <property type="entry name" value="ANAEROBIC MAGNESIUM-PROTOPORPHYRIN IX MONOMETHYL ESTER CYCLASE-RELATED"/>
    <property type="match status" value="1"/>
</dbReference>
<dbReference type="InterPro" id="IPR034466">
    <property type="entry name" value="Methyltransferase_Class_B"/>
</dbReference>
<comment type="caution">
    <text evidence="10">The sequence shown here is derived from an EMBL/GenBank/DDBJ whole genome shotgun (WGS) entry which is preliminary data.</text>
</comment>
<dbReference type="PROSITE" id="PS51918">
    <property type="entry name" value="RADICAL_SAM"/>
    <property type="match status" value="1"/>
</dbReference>
<dbReference type="PANTHER" id="PTHR43409:SF7">
    <property type="entry name" value="BLL1977 PROTEIN"/>
    <property type="match status" value="1"/>
</dbReference>
<keyword evidence="5" id="KW-0479">Metal-binding</keyword>
<evidence type="ECO:0000259" key="9">
    <source>
        <dbReference type="PROSITE" id="PS51918"/>
    </source>
</evidence>
<dbReference type="SFLD" id="SFLDG01123">
    <property type="entry name" value="methyltransferase_(Class_B)"/>
    <property type="match status" value="1"/>
</dbReference>
<organism evidence="10">
    <name type="scientific">hydrocarbon metagenome</name>
    <dbReference type="NCBI Taxonomy" id="938273"/>
    <lineage>
        <taxon>unclassified sequences</taxon>
        <taxon>metagenomes</taxon>
        <taxon>ecological metagenomes</taxon>
    </lineage>
</organism>
<dbReference type="Gene3D" id="3.40.50.280">
    <property type="entry name" value="Cobalamin-binding domain"/>
    <property type="match status" value="1"/>
</dbReference>
<dbReference type="PROSITE" id="PS51332">
    <property type="entry name" value="B12_BINDING"/>
    <property type="match status" value="1"/>
</dbReference>
<dbReference type="CDD" id="cd01335">
    <property type="entry name" value="Radical_SAM"/>
    <property type="match status" value="1"/>
</dbReference>
<dbReference type="SFLD" id="SFLDS00029">
    <property type="entry name" value="Radical_SAM"/>
    <property type="match status" value="1"/>
</dbReference>
<keyword evidence="4" id="KW-0949">S-adenosyl-L-methionine</keyword>
<reference evidence="10" key="1">
    <citation type="journal article" date="2015" name="Proc. Natl. Acad. Sci. U.S.A.">
        <title>Networks of energetic and metabolic interactions define dynamics in microbial communities.</title>
        <authorList>
            <person name="Embree M."/>
            <person name="Liu J.K."/>
            <person name="Al-Bassam M.M."/>
            <person name="Zengler K."/>
        </authorList>
    </citation>
    <scope>NUCLEOTIDE SEQUENCE</scope>
</reference>
<dbReference type="InterPro" id="IPR051198">
    <property type="entry name" value="BchE-like"/>
</dbReference>
<gene>
    <name evidence="10" type="ORF">ASZ90_013714</name>
</gene>
<dbReference type="GO" id="GO:0046872">
    <property type="term" value="F:metal ion binding"/>
    <property type="evidence" value="ECO:0007669"/>
    <property type="project" value="UniProtKB-KW"/>
</dbReference>
<comment type="cofactor">
    <cofactor evidence="1">
        <name>[4Fe-4S] cluster</name>
        <dbReference type="ChEBI" id="CHEBI:49883"/>
    </cofactor>
</comment>
<evidence type="ECO:0000256" key="5">
    <source>
        <dbReference type="ARBA" id="ARBA00022723"/>
    </source>
</evidence>
<dbReference type="GO" id="GO:0003824">
    <property type="term" value="F:catalytic activity"/>
    <property type="evidence" value="ECO:0007669"/>
    <property type="project" value="InterPro"/>
</dbReference>
<evidence type="ECO:0000256" key="1">
    <source>
        <dbReference type="ARBA" id="ARBA00001966"/>
    </source>
</evidence>
<dbReference type="InterPro" id="IPR007197">
    <property type="entry name" value="rSAM"/>
</dbReference>
<keyword evidence="7" id="KW-0411">Iron-sulfur</keyword>
<protein>
    <submittedName>
        <fullName evidence="10">Radical sam domain protein</fullName>
    </submittedName>
</protein>
<dbReference type="SUPFAM" id="SSF52242">
    <property type="entry name" value="Cobalamin (vitamin B12)-binding domain"/>
    <property type="match status" value="1"/>
</dbReference>
<dbReference type="Pfam" id="PF04055">
    <property type="entry name" value="Radical_SAM"/>
    <property type="match status" value="1"/>
</dbReference>
<dbReference type="InterPro" id="IPR006158">
    <property type="entry name" value="Cobalamin-bd"/>
</dbReference>
<evidence type="ECO:0000256" key="4">
    <source>
        <dbReference type="ARBA" id="ARBA00022691"/>
    </source>
</evidence>
<dbReference type="GO" id="GO:0031419">
    <property type="term" value="F:cobalamin binding"/>
    <property type="evidence" value="ECO:0007669"/>
    <property type="project" value="InterPro"/>
</dbReference>
<proteinExistence type="predicted"/>
<accession>A0A0W8F6Z4</accession>
<evidence type="ECO:0000259" key="8">
    <source>
        <dbReference type="PROSITE" id="PS51332"/>
    </source>
</evidence>
<evidence type="ECO:0000256" key="7">
    <source>
        <dbReference type="ARBA" id="ARBA00023014"/>
    </source>
</evidence>
<evidence type="ECO:0000256" key="2">
    <source>
        <dbReference type="ARBA" id="ARBA00022603"/>
    </source>
</evidence>
<dbReference type="CDD" id="cd02068">
    <property type="entry name" value="radical_SAM_B12_BD"/>
    <property type="match status" value="1"/>
</dbReference>
<dbReference type="Pfam" id="PF02310">
    <property type="entry name" value="B12-binding"/>
    <property type="match status" value="1"/>
</dbReference>
<evidence type="ECO:0000256" key="6">
    <source>
        <dbReference type="ARBA" id="ARBA00023004"/>
    </source>
</evidence>
<dbReference type="EMBL" id="LNQE01001487">
    <property type="protein sequence ID" value="KUG16625.1"/>
    <property type="molecule type" value="Genomic_DNA"/>
</dbReference>
<dbReference type="AlphaFoldDB" id="A0A0W8F6Z4"/>